<evidence type="ECO:0000256" key="1">
    <source>
        <dbReference type="SAM" id="Phobius"/>
    </source>
</evidence>
<dbReference type="PROSITE" id="PS51257">
    <property type="entry name" value="PROKAR_LIPOPROTEIN"/>
    <property type="match status" value="1"/>
</dbReference>
<gene>
    <name evidence="3" type="ORF">PPSIR1_03418</name>
</gene>
<name>A6G5E3_9BACT</name>
<reference evidence="3 4" key="1">
    <citation type="submission" date="2007-06" db="EMBL/GenBank/DDBJ databases">
        <authorList>
            <person name="Shimkets L."/>
            <person name="Ferriera S."/>
            <person name="Johnson J."/>
            <person name="Kravitz S."/>
            <person name="Beeson K."/>
            <person name="Sutton G."/>
            <person name="Rogers Y.-H."/>
            <person name="Friedman R."/>
            <person name="Frazier M."/>
            <person name="Venter J.C."/>
        </authorList>
    </citation>
    <scope>NUCLEOTIDE SEQUENCE [LARGE SCALE GENOMIC DNA]</scope>
    <source>
        <strain evidence="3 4">SIR-1</strain>
    </source>
</reference>
<organism evidence="3 4">
    <name type="scientific">Plesiocystis pacifica SIR-1</name>
    <dbReference type="NCBI Taxonomy" id="391625"/>
    <lineage>
        <taxon>Bacteria</taxon>
        <taxon>Pseudomonadati</taxon>
        <taxon>Myxococcota</taxon>
        <taxon>Polyangia</taxon>
        <taxon>Nannocystales</taxon>
        <taxon>Nannocystaceae</taxon>
        <taxon>Plesiocystis</taxon>
    </lineage>
</organism>
<accession>A6G5E3</accession>
<evidence type="ECO:0000313" key="4">
    <source>
        <dbReference type="Proteomes" id="UP000005801"/>
    </source>
</evidence>
<keyword evidence="2" id="KW-0732">Signal</keyword>
<keyword evidence="1" id="KW-0472">Membrane</keyword>
<evidence type="ECO:0000313" key="3">
    <source>
        <dbReference type="EMBL" id="EDM78886.1"/>
    </source>
</evidence>
<protein>
    <submittedName>
        <fullName evidence="3">Uncharacterized protein</fullName>
    </submittedName>
</protein>
<feature type="transmembrane region" description="Helical" evidence="1">
    <location>
        <begin position="140"/>
        <end position="161"/>
    </location>
</feature>
<feature type="chain" id="PRO_5002693667" evidence="2">
    <location>
        <begin position="25"/>
        <end position="471"/>
    </location>
</feature>
<dbReference type="EMBL" id="ABCS01000025">
    <property type="protein sequence ID" value="EDM78886.1"/>
    <property type="molecule type" value="Genomic_DNA"/>
</dbReference>
<proteinExistence type="predicted"/>
<dbReference type="Proteomes" id="UP000005801">
    <property type="component" value="Unassembled WGS sequence"/>
</dbReference>
<dbReference type="RefSeq" id="WP_006971942.1">
    <property type="nucleotide sequence ID" value="NZ_ABCS01000025.1"/>
</dbReference>
<sequence length="471" mass="48912">MSATRRAALSFLVAFVLALLGGCAAEPSEGPLWVDPGAVRMSPERTRVEVVLHNRTAVVRPVADFALRGPDWGAFRIVDESFPRTIGGEDWARITLEASLESFRGEDGRFRDGTAQLELRSDSHRVRVPIEFRGEEPEPLAWPGVLAAALLVVLGGGAAFALPRSLRRDDAPARALGSRSFVAVAAASAAMLLALIPLGPSLCAGRLGARVGPGELSQCVELGGGPLTGLTLPASLPTLACVAVTLLIGAGAWVASQTDAPLRSLARTLPLVRAVAMLALLTAAFAALAPADPISGAPADPSFRDLVWAQTATVPFAGLHAPRWGALVQPLGFALALALLALAGPDPGALFGLKGDEPASAISQDPLAARLDALALAALVTTVYLGGWTVPGLSAGLARPVPALVHGAELGLGVVVLGLEVALVLYLAAQLRRWFEDSQRRSAGGRAQAEARRLAVCTRWLLPLSVVNLFL</sequence>
<feature type="transmembrane region" description="Helical" evidence="1">
    <location>
        <begin position="373"/>
        <end position="390"/>
    </location>
</feature>
<dbReference type="STRING" id="391625.PPSIR1_03418"/>
<keyword evidence="4" id="KW-1185">Reference proteome</keyword>
<feature type="transmembrane region" description="Helical" evidence="1">
    <location>
        <begin position="331"/>
        <end position="353"/>
    </location>
</feature>
<dbReference type="AlphaFoldDB" id="A6G5E3"/>
<comment type="caution">
    <text evidence="3">The sequence shown here is derived from an EMBL/GenBank/DDBJ whole genome shotgun (WGS) entry which is preliminary data.</text>
</comment>
<feature type="transmembrane region" description="Helical" evidence="1">
    <location>
        <begin position="410"/>
        <end position="431"/>
    </location>
</feature>
<feature type="transmembrane region" description="Helical" evidence="1">
    <location>
        <begin position="236"/>
        <end position="256"/>
    </location>
</feature>
<feature type="signal peptide" evidence="2">
    <location>
        <begin position="1"/>
        <end position="24"/>
    </location>
</feature>
<keyword evidence="1" id="KW-0812">Transmembrane</keyword>
<feature type="transmembrane region" description="Helical" evidence="1">
    <location>
        <begin position="181"/>
        <end position="199"/>
    </location>
</feature>
<keyword evidence="1" id="KW-1133">Transmembrane helix</keyword>
<feature type="transmembrane region" description="Helical" evidence="1">
    <location>
        <begin position="268"/>
        <end position="289"/>
    </location>
</feature>
<evidence type="ECO:0000256" key="2">
    <source>
        <dbReference type="SAM" id="SignalP"/>
    </source>
</evidence>